<gene>
    <name evidence="7" type="ORF">CUD01_14150</name>
</gene>
<sequence length="546" mass="53972">MTTPTPENHPQAEPTQPLPPVPAPPTTPPTTPTTTPPTTPPTTATAQLPQASAPQAPAPQQPGAPVGPQAGQPYAPAAPDAGQPAAGQPAAAGPWTPAEQPPADPARRERRGRVWIPVTSAAAAALVAAVATLGVTGALDDTATPAASNGTSSFAELGHSSTDTVPVAGSSDDAPDWAAVAAAVQPSVIAIETTTSGGTALGSGVVIDDEGHIVTNNHVVAGAQGGEVQVTLTDGRIFTAKVVGTDPTTDLAVVKLVDPPSDLEPAALGDSSQVRVGAAVMAVGNPLGLQNTVTTGIVSAVDRPVSTQSEDGSQATVTNAIQVDASVNPGNSGGPLFDAQGRVIGINSSIATTSQQSGSIGLGFAIPVNLVKTIAGQLVESGTARHAFLGVGLDDGTATVDGVTRAGAVVKQVNEGSPAAKAGLQVGDVVVGIDGKAVGGAESLTAYVRSYASGSSVTLTVVRDGKASDVDVTLATREDTTAGGQQGGDQQGGDQQGGDQQGDQQGGQQGGPGFGGQDGSQLPDLQNMTPDELWQWLQENGVGQGR</sequence>
<dbReference type="InterPro" id="IPR036034">
    <property type="entry name" value="PDZ_sf"/>
</dbReference>
<evidence type="ECO:0000256" key="3">
    <source>
        <dbReference type="ARBA" id="ARBA00022801"/>
    </source>
</evidence>
<dbReference type="Pfam" id="PF13365">
    <property type="entry name" value="Trypsin_2"/>
    <property type="match status" value="1"/>
</dbReference>
<dbReference type="PANTHER" id="PTHR43343">
    <property type="entry name" value="PEPTIDASE S12"/>
    <property type="match status" value="1"/>
</dbReference>
<feature type="compositionally biased region" description="Low complexity" evidence="4">
    <location>
        <begin position="41"/>
        <end position="55"/>
    </location>
</feature>
<keyword evidence="5" id="KW-0472">Membrane</keyword>
<feature type="region of interest" description="Disordered" evidence="4">
    <location>
        <begin position="1"/>
        <end position="109"/>
    </location>
</feature>
<dbReference type="GO" id="GO:0006508">
    <property type="term" value="P:proteolysis"/>
    <property type="evidence" value="ECO:0007669"/>
    <property type="project" value="UniProtKB-KW"/>
</dbReference>
<keyword evidence="5" id="KW-0812">Transmembrane</keyword>
<dbReference type="SUPFAM" id="SSF50494">
    <property type="entry name" value="Trypsin-like serine proteases"/>
    <property type="match status" value="1"/>
</dbReference>
<dbReference type="GO" id="GO:0004252">
    <property type="term" value="F:serine-type endopeptidase activity"/>
    <property type="evidence" value="ECO:0007669"/>
    <property type="project" value="InterPro"/>
</dbReference>
<dbReference type="PANTHER" id="PTHR43343:SF3">
    <property type="entry name" value="PROTEASE DO-LIKE 8, CHLOROPLASTIC"/>
    <property type="match status" value="1"/>
</dbReference>
<comment type="similarity">
    <text evidence="1">Belongs to the peptidase S1C family.</text>
</comment>
<protein>
    <recommendedName>
        <fullName evidence="6">PDZ domain-containing protein</fullName>
    </recommendedName>
</protein>
<keyword evidence="3" id="KW-0378">Hydrolase</keyword>
<feature type="compositionally biased region" description="Low complexity" evidence="4">
    <location>
        <begin position="63"/>
        <end position="98"/>
    </location>
</feature>
<evidence type="ECO:0000256" key="1">
    <source>
        <dbReference type="ARBA" id="ARBA00010541"/>
    </source>
</evidence>
<keyword evidence="5" id="KW-1133">Transmembrane helix</keyword>
<feature type="region of interest" description="Disordered" evidence="4">
    <location>
        <begin position="147"/>
        <end position="170"/>
    </location>
</feature>
<keyword evidence="8" id="KW-1185">Reference proteome</keyword>
<feature type="compositionally biased region" description="Pro residues" evidence="4">
    <location>
        <begin position="16"/>
        <end position="40"/>
    </location>
</feature>
<feature type="compositionally biased region" description="Gly residues" evidence="4">
    <location>
        <begin position="484"/>
        <end position="518"/>
    </location>
</feature>
<dbReference type="InterPro" id="IPR051201">
    <property type="entry name" value="Chloro_Bact_Ser_Proteases"/>
</dbReference>
<dbReference type="EMBL" id="BJLP01000019">
    <property type="protein sequence ID" value="GEA80971.1"/>
    <property type="molecule type" value="Genomic_DNA"/>
</dbReference>
<evidence type="ECO:0000256" key="5">
    <source>
        <dbReference type="SAM" id="Phobius"/>
    </source>
</evidence>
<dbReference type="Proteomes" id="UP000315842">
    <property type="component" value="Unassembled WGS sequence"/>
</dbReference>
<feature type="compositionally biased region" description="Polar residues" evidence="4">
    <location>
        <begin position="147"/>
        <end position="164"/>
    </location>
</feature>
<dbReference type="Gene3D" id="2.30.42.10">
    <property type="match status" value="1"/>
</dbReference>
<evidence type="ECO:0000256" key="2">
    <source>
        <dbReference type="ARBA" id="ARBA00022670"/>
    </source>
</evidence>
<evidence type="ECO:0000313" key="8">
    <source>
        <dbReference type="Proteomes" id="UP000315842"/>
    </source>
</evidence>
<dbReference type="PROSITE" id="PS50106">
    <property type="entry name" value="PDZ"/>
    <property type="match status" value="1"/>
</dbReference>
<dbReference type="AlphaFoldDB" id="A0A4Y3K914"/>
<dbReference type="Gene3D" id="2.40.10.10">
    <property type="entry name" value="Trypsin-like serine proteases"/>
    <property type="match status" value="2"/>
</dbReference>
<dbReference type="InterPro" id="IPR001478">
    <property type="entry name" value="PDZ"/>
</dbReference>
<organism evidence="7 8">
    <name type="scientific">Cellulomonas uda</name>
    <dbReference type="NCBI Taxonomy" id="1714"/>
    <lineage>
        <taxon>Bacteria</taxon>
        <taxon>Bacillati</taxon>
        <taxon>Actinomycetota</taxon>
        <taxon>Actinomycetes</taxon>
        <taxon>Micrococcales</taxon>
        <taxon>Cellulomonadaceae</taxon>
        <taxon>Cellulomonas</taxon>
    </lineage>
</organism>
<dbReference type="RefSeq" id="WP_141319862.1">
    <property type="nucleotide sequence ID" value="NZ_BJLP01000019.1"/>
</dbReference>
<reference evidence="7 8" key="1">
    <citation type="submission" date="2019-06" db="EMBL/GenBank/DDBJ databases">
        <title>Whole genome shotgun sequence of Cellulomonas uda NBRC 3747.</title>
        <authorList>
            <person name="Hosoyama A."/>
            <person name="Uohara A."/>
            <person name="Ohji S."/>
            <person name="Ichikawa N."/>
        </authorList>
    </citation>
    <scope>NUCLEOTIDE SEQUENCE [LARGE SCALE GENOMIC DNA]</scope>
    <source>
        <strain evidence="7 8">NBRC 3747</strain>
    </source>
</reference>
<proteinExistence type="inferred from homology"/>
<dbReference type="SMART" id="SM00228">
    <property type="entry name" value="PDZ"/>
    <property type="match status" value="1"/>
</dbReference>
<accession>A0A4Y3K914</accession>
<dbReference type="Pfam" id="PF13180">
    <property type="entry name" value="PDZ_2"/>
    <property type="match status" value="1"/>
</dbReference>
<dbReference type="PRINTS" id="PR00834">
    <property type="entry name" value="PROTEASES2C"/>
</dbReference>
<name>A0A4Y3K914_CELUD</name>
<feature type="transmembrane region" description="Helical" evidence="5">
    <location>
        <begin position="114"/>
        <end position="139"/>
    </location>
</feature>
<evidence type="ECO:0000256" key="4">
    <source>
        <dbReference type="SAM" id="MobiDB-lite"/>
    </source>
</evidence>
<dbReference type="SUPFAM" id="SSF50156">
    <property type="entry name" value="PDZ domain-like"/>
    <property type="match status" value="1"/>
</dbReference>
<dbReference type="InterPro" id="IPR043504">
    <property type="entry name" value="Peptidase_S1_PA_chymotrypsin"/>
</dbReference>
<dbReference type="InterPro" id="IPR001940">
    <property type="entry name" value="Peptidase_S1C"/>
</dbReference>
<feature type="domain" description="PDZ" evidence="6">
    <location>
        <begin position="367"/>
        <end position="465"/>
    </location>
</feature>
<evidence type="ECO:0000259" key="6">
    <source>
        <dbReference type="PROSITE" id="PS50106"/>
    </source>
</evidence>
<evidence type="ECO:0000313" key="7">
    <source>
        <dbReference type="EMBL" id="GEA80971.1"/>
    </source>
</evidence>
<feature type="region of interest" description="Disordered" evidence="4">
    <location>
        <begin position="476"/>
        <end position="546"/>
    </location>
</feature>
<keyword evidence="2" id="KW-0645">Protease</keyword>
<dbReference type="InterPro" id="IPR009003">
    <property type="entry name" value="Peptidase_S1_PA"/>
</dbReference>
<comment type="caution">
    <text evidence="7">The sequence shown here is derived from an EMBL/GenBank/DDBJ whole genome shotgun (WGS) entry which is preliminary data.</text>
</comment>